<dbReference type="EMBL" id="PZFK01000001">
    <property type="protein sequence ID" value="PTI31133.1"/>
    <property type="molecule type" value="Genomic_DNA"/>
</dbReference>
<name>A0A2T4PXE4_9STAP</name>
<protein>
    <submittedName>
        <fullName evidence="1">Uncharacterized protein</fullName>
    </submittedName>
</protein>
<accession>A0A2T4PXE4</accession>
<reference evidence="1 2" key="1">
    <citation type="journal article" date="2016" name="Front. Microbiol.">
        <title>Comprehensive Phylogenetic Analysis of Bovine Non-aureus Staphylococci Species Based on Whole-Genome Sequencing.</title>
        <authorList>
            <person name="Naushad S."/>
            <person name="Barkema H.W."/>
            <person name="Luby C."/>
            <person name="Condas L.A."/>
            <person name="Nobrega D.B."/>
            <person name="Carson D.A."/>
            <person name="De Buck J."/>
        </authorList>
    </citation>
    <scope>NUCLEOTIDE SEQUENCE [LARGE SCALE GENOMIC DNA]</scope>
    <source>
        <strain evidence="1 2">SNUC 2204</strain>
    </source>
</reference>
<comment type="caution">
    <text evidence="1">The sequence shown here is derived from an EMBL/GenBank/DDBJ whole genome shotgun (WGS) entry which is preliminary data.</text>
</comment>
<dbReference type="RefSeq" id="WP_107556499.1">
    <property type="nucleotide sequence ID" value="NZ_PZFK01000001.1"/>
</dbReference>
<gene>
    <name evidence="1" type="ORF">BU072_00605</name>
</gene>
<dbReference type="Proteomes" id="UP000241209">
    <property type="component" value="Unassembled WGS sequence"/>
</dbReference>
<sequence>MSKLSIEELNEFLDDLFDRLKNEAKLYNSQSEFDIFLARYQFQKNDDYKGNLYNDNAKVLILGVRNGGLKSKDINGIFKKAGLKDKYKIIEYDDMTNFDVSILENSTQYTDVFIGAAPHKMKGIGDTDNPVQKLLEGSEGLYPKIHKLMTGKQLKITKTNLMDAIADSVLLNSIRYIDNY</sequence>
<proteinExistence type="predicted"/>
<evidence type="ECO:0000313" key="1">
    <source>
        <dbReference type="EMBL" id="PTI31133.1"/>
    </source>
</evidence>
<organism evidence="1 2">
    <name type="scientific">Mammaliicoccus vitulinus</name>
    <dbReference type="NCBI Taxonomy" id="71237"/>
    <lineage>
        <taxon>Bacteria</taxon>
        <taxon>Bacillati</taxon>
        <taxon>Bacillota</taxon>
        <taxon>Bacilli</taxon>
        <taxon>Bacillales</taxon>
        <taxon>Staphylococcaceae</taxon>
        <taxon>Mammaliicoccus</taxon>
    </lineage>
</organism>
<evidence type="ECO:0000313" key="2">
    <source>
        <dbReference type="Proteomes" id="UP000241209"/>
    </source>
</evidence>
<dbReference type="AlphaFoldDB" id="A0A2T4PXE4"/>